<accession>A0AAD4GMA3</accession>
<dbReference type="GO" id="GO:0048312">
    <property type="term" value="P:intracellular distribution of mitochondria"/>
    <property type="evidence" value="ECO:0007669"/>
    <property type="project" value="TreeGrafter"/>
</dbReference>
<dbReference type="GO" id="GO:0005874">
    <property type="term" value="C:microtubule"/>
    <property type="evidence" value="ECO:0007669"/>
    <property type="project" value="TreeGrafter"/>
</dbReference>
<feature type="compositionally biased region" description="Acidic residues" evidence="3">
    <location>
        <begin position="721"/>
        <end position="732"/>
    </location>
</feature>
<keyword evidence="2" id="KW-0342">GTP-binding</keyword>
<dbReference type="FunFam" id="3.40.50.300:FF:001425">
    <property type="entry name" value="Dynamin GTPase, putative"/>
    <property type="match status" value="1"/>
</dbReference>
<keyword evidence="7" id="KW-1185">Reference proteome</keyword>
<dbReference type="GO" id="GO:0003924">
    <property type="term" value="F:GTPase activity"/>
    <property type="evidence" value="ECO:0007669"/>
    <property type="project" value="InterPro"/>
</dbReference>
<feature type="region of interest" description="Disordered" evidence="3">
    <location>
        <begin position="710"/>
        <end position="735"/>
    </location>
</feature>
<dbReference type="InterPro" id="IPR045063">
    <property type="entry name" value="Dynamin_N"/>
</dbReference>
<dbReference type="GO" id="GO:0000266">
    <property type="term" value="P:mitochondrial fission"/>
    <property type="evidence" value="ECO:0007669"/>
    <property type="project" value="TreeGrafter"/>
</dbReference>
<dbReference type="GO" id="GO:0016020">
    <property type="term" value="C:membrane"/>
    <property type="evidence" value="ECO:0007669"/>
    <property type="project" value="TreeGrafter"/>
</dbReference>
<dbReference type="GO" id="GO:0008017">
    <property type="term" value="F:microtubule binding"/>
    <property type="evidence" value="ECO:0007669"/>
    <property type="project" value="TreeGrafter"/>
</dbReference>
<dbReference type="EMBL" id="VCAU01000205">
    <property type="protein sequence ID" value="KAF9882884.1"/>
    <property type="molecule type" value="Genomic_DNA"/>
</dbReference>
<dbReference type="GO" id="GO:0005739">
    <property type="term" value="C:mitochondrion"/>
    <property type="evidence" value="ECO:0007669"/>
    <property type="project" value="TreeGrafter"/>
</dbReference>
<dbReference type="Pfam" id="PF00350">
    <property type="entry name" value="Dynamin_N"/>
    <property type="match status" value="1"/>
</dbReference>
<dbReference type="PANTHER" id="PTHR11566:SF21">
    <property type="entry name" value="DYNAMIN RELATED PROTEIN 1, ISOFORM A"/>
    <property type="match status" value="1"/>
</dbReference>
<gene>
    <name evidence="6" type="ORF">FE257_004921</name>
</gene>
<protein>
    <recommendedName>
        <fullName evidence="8">Dynamin family protein</fullName>
    </recommendedName>
</protein>
<dbReference type="InterPro" id="IPR027417">
    <property type="entry name" value="P-loop_NTPase"/>
</dbReference>
<keyword evidence="1" id="KW-0547">Nucleotide-binding</keyword>
<dbReference type="SUPFAM" id="SSF52540">
    <property type="entry name" value="P-loop containing nucleoside triphosphate hydrolases"/>
    <property type="match status" value="1"/>
</dbReference>
<evidence type="ECO:0000259" key="4">
    <source>
        <dbReference type="PROSITE" id="PS51388"/>
    </source>
</evidence>
<evidence type="ECO:0000259" key="5">
    <source>
        <dbReference type="PROSITE" id="PS51718"/>
    </source>
</evidence>
<dbReference type="SMART" id="SM00053">
    <property type="entry name" value="DYNc"/>
    <property type="match status" value="1"/>
</dbReference>
<dbReference type="InterPro" id="IPR001401">
    <property type="entry name" value="Dynamin_GTPase"/>
</dbReference>
<organism evidence="6 7">
    <name type="scientific">Aspergillus nanangensis</name>
    <dbReference type="NCBI Taxonomy" id="2582783"/>
    <lineage>
        <taxon>Eukaryota</taxon>
        <taxon>Fungi</taxon>
        <taxon>Dikarya</taxon>
        <taxon>Ascomycota</taxon>
        <taxon>Pezizomycotina</taxon>
        <taxon>Eurotiomycetes</taxon>
        <taxon>Eurotiomycetidae</taxon>
        <taxon>Eurotiales</taxon>
        <taxon>Aspergillaceae</taxon>
        <taxon>Aspergillus</taxon>
        <taxon>Aspergillus subgen. Circumdati</taxon>
    </lineage>
</organism>
<dbReference type="InterPro" id="IPR030381">
    <property type="entry name" value="G_DYNAMIN_dom"/>
</dbReference>
<feature type="region of interest" description="Disordered" evidence="3">
    <location>
        <begin position="746"/>
        <end position="765"/>
    </location>
</feature>
<proteinExistence type="predicted"/>
<dbReference type="GO" id="GO:0005525">
    <property type="term" value="F:GTP binding"/>
    <property type="evidence" value="ECO:0007669"/>
    <property type="project" value="InterPro"/>
</dbReference>
<dbReference type="InterPro" id="IPR022812">
    <property type="entry name" value="Dynamin"/>
</dbReference>
<evidence type="ECO:0000313" key="6">
    <source>
        <dbReference type="EMBL" id="KAF9882884.1"/>
    </source>
</evidence>
<dbReference type="AlphaFoldDB" id="A0AAD4GMA3"/>
<dbReference type="GO" id="GO:0016559">
    <property type="term" value="P:peroxisome fission"/>
    <property type="evidence" value="ECO:0007669"/>
    <property type="project" value="TreeGrafter"/>
</dbReference>
<dbReference type="InterPro" id="IPR020850">
    <property type="entry name" value="GED_dom"/>
</dbReference>
<evidence type="ECO:0000256" key="3">
    <source>
        <dbReference type="SAM" id="MobiDB-lite"/>
    </source>
</evidence>
<evidence type="ECO:0000313" key="7">
    <source>
        <dbReference type="Proteomes" id="UP001194746"/>
    </source>
</evidence>
<evidence type="ECO:0008006" key="8">
    <source>
        <dbReference type="Google" id="ProtNLM"/>
    </source>
</evidence>
<dbReference type="PROSITE" id="PS51718">
    <property type="entry name" value="G_DYNAMIN_2"/>
    <property type="match status" value="1"/>
</dbReference>
<dbReference type="Gene3D" id="3.40.50.300">
    <property type="entry name" value="P-loop containing nucleotide triphosphate hydrolases"/>
    <property type="match status" value="1"/>
</dbReference>
<dbReference type="PRINTS" id="PR00195">
    <property type="entry name" value="DYNAMIN"/>
</dbReference>
<dbReference type="Proteomes" id="UP001194746">
    <property type="component" value="Unassembled WGS sequence"/>
</dbReference>
<feature type="domain" description="GED" evidence="4">
    <location>
        <begin position="583"/>
        <end position="674"/>
    </location>
</feature>
<dbReference type="GO" id="GO:0006897">
    <property type="term" value="P:endocytosis"/>
    <property type="evidence" value="ECO:0007669"/>
    <property type="project" value="TreeGrafter"/>
</dbReference>
<dbReference type="InterPro" id="IPR000375">
    <property type="entry name" value="Dynamin_stalk"/>
</dbReference>
<evidence type="ECO:0000256" key="1">
    <source>
        <dbReference type="ARBA" id="ARBA00022741"/>
    </source>
</evidence>
<dbReference type="PROSITE" id="PS51388">
    <property type="entry name" value="GED"/>
    <property type="match status" value="1"/>
</dbReference>
<sequence length="765" mass="86066">MVLRNFSTDALRGLCTEEQLDLLNSIDALRSQGISRYISLPQIIVCGDQSSGKSSVLEAISGVSFPVKSNLCTRFPTELVLRKHPQVGVRVSIVPHQTRSDAEQHSLGNFREELDSFEGLPTLIEKAKGAMGITTHGKAFSNDLLRVEVSGPDHPHLTIVDLPGLIHSETKQQSATDVQLVQDVVQSYMKEPRSIILAVVSAKNDFANQIVLKLARGADLSGKRTLGVITKPDTLVAGSESETMFVSLAKNQDVEFRLGWHVLKNMDMEKGQWTLAQRDLDERDFFLQGIWEAMPRSLVGINSLRTRLSKVLLSQIATELPSLIEEIEAKTDRCRSQIQKLGQPRATVDEQKSYLLNISQSLQELVKAAIDGTYNDPFFGGAHSANEYHKRIRAIVQNLNEDFAERISRRGHYRRICERNDGQIPARNQVGITREEYIKHIGHLLKRTRGRELPGTFNPMMVRDLFLEQCSPWEELTRNHTDGIWAAAKDFLILVVKYVTDEATSAALTEEIIIPACESIKREIDSKTMELLVPHQKGHPITYNHYFTETLQKIRSDRREGELTKTLQQFFGRSEPDMLRFASIEALDCMLAYYKVALKRFVDDIANEVIESKLMSSLSQILSPVTVFAMPAPLITRIAGESKESQALREQLSKEFLILTKGSEICRRFVRTRTDKGGCDRHSVDDCLTRVSSYGSIGEELNSVTDDYDFSDPPCPREDPCEALDEAVDETEEGLKPSISVIKKADKKKKKKARAERLTSPMELL</sequence>
<dbReference type="Gene3D" id="1.20.120.1240">
    <property type="entry name" value="Dynamin, middle domain"/>
    <property type="match status" value="1"/>
</dbReference>
<feature type="domain" description="Dynamin-type G" evidence="5">
    <location>
        <begin position="37"/>
        <end position="321"/>
    </location>
</feature>
<dbReference type="Pfam" id="PF01031">
    <property type="entry name" value="Dynamin_M"/>
    <property type="match status" value="1"/>
</dbReference>
<comment type="caution">
    <text evidence="6">The sequence shown here is derived from an EMBL/GenBank/DDBJ whole genome shotgun (WGS) entry which is preliminary data.</text>
</comment>
<dbReference type="CDD" id="cd08771">
    <property type="entry name" value="DLP_1"/>
    <property type="match status" value="1"/>
</dbReference>
<reference evidence="6" key="1">
    <citation type="journal article" date="2019" name="Beilstein J. Org. Chem.">
        <title>Nanangenines: drimane sesquiterpenoids as the dominant metabolite cohort of a novel Australian fungus, Aspergillus nanangensis.</title>
        <authorList>
            <person name="Lacey H.J."/>
            <person name="Gilchrist C.L.M."/>
            <person name="Crombie A."/>
            <person name="Kalaitzis J.A."/>
            <person name="Vuong D."/>
            <person name="Rutledge P.J."/>
            <person name="Turner P."/>
            <person name="Pitt J.I."/>
            <person name="Lacey E."/>
            <person name="Chooi Y.H."/>
            <person name="Piggott A.M."/>
        </authorList>
    </citation>
    <scope>NUCLEOTIDE SEQUENCE</scope>
    <source>
        <strain evidence="6">MST-FP2251</strain>
    </source>
</reference>
<name>A0AAD4GMA3_ASPNN</name>
<reference evidence="6" key="2">
    <citation type="submission" date="2020-02" db="EMBL/GenBank/DDBJ databases">
        <authorList>
            <person name="Gilchrist C.L.M."/>
            <person name="Chooi Y.-H."/>
        </authorList>
    </citation>
    <scope>NUCLEOTIDE SEQUENCE</scope>
    <source>
        <strain evidence="6">MST-FP2251</strain>
    </source>
</reference>
<evidence type="ECO:0000256" key="2">
    <source>
        <dbReference type="ARBA" id="ARBA00023134"/>
    </source>
</evidence>
<dbReference type="PANTHER" id="PTHR11566">
    <property type="entry name" value="DYNAMIN"/>
    <property type="match status" value="1"/>
</dbReference>